<reference evidence="2" key="1">
    <citation type="journal article" date="2023" name="bioRxiv">
        <title>Improved chromosome-level genome assembly for marigold (Tagetes erecta).</title>
        <authorList>
            <person name="Jiang F."/>
            <person name="Yuan L."/>
            <person name="Wang S."/>
            <person name="Wang H."/>
            <person name="Xu D."/>
            <person name="Wang A."/>
            <person name="Fan W."/>
        </authorList>
    </citation>
    <scope>NUCLEOTIDE SEQUENCE</scope>
    <source>
        <strain evidence="2">WSJ</strain>
        <tissue evidence="2">Leaf</tissue>
    </source>
</reference>
<dbReference type="EMBL" id="JAUHHV010000001">
    <property type="protein sequence ID" value="KAK1441283.1"/>
    <property type="molecule type" value="Genomic_DNA"/>
</dbReference>
<comment type="caution">
    <text evidence="2">The sequence shown here is derived from an EMBL/GenBank/DDBJ whole genome shotgun (WGS) entry which is preliminary data.</text>
</comment>
<organism evidence="2 3">
    <name type="scientific">Tagetes erecta</name>
    <name type="common">African marigold</name>
    <dbReference type="NCBI Taxonomy" id="13708"/>
    <lineage>
        <taxon>Eukaryota</taxon>
        <taxon>Viridiplantae</taxon>
        <taxon>Streptophyta</taxon>
        <taxon>Embryophyta</taxon>
        <taxon>Tracheophyta</taxon>
        <taxon>Spermatophyta</taxon>
        <taxon>Magnoliopsida</taxon>
        <taxon>eudicotyledons</taxon>
        <taxon>Gunneridae</taxon>
        <taxon>Pentapetalae</taxon>
        <taxon>asterids</taxon>
        <taxon>campanulids</taxon>
        <taxon>Asterales</taxon>
        <taxon>Asteraceae</taxon>
        <taxon>Asteroideae</taxon>
        <taxon>Heliantheae alliance</taxon>
        <taxon>Tageteae</taxon>
        <taxon>Tagetes</taxon>
    </lineage>
</organism>
<keyword evidence="3" id="KW-1185">Reference proteome</keyword>
<feature type="signal peptide" evidence="1">
    <location>
        <begin position="1"/>
        <end position="19"/>
    </location>
</feature>
<evidence type="ECO:0000256" key="1">
    <source>
        <dbReference type="SAM" id="SignalP"/>
    </source>
</evidence>
<accession>A0AAD8LH92</accession>
<evidence type="ECO:0000313" key="2">
    <source>
        <dbReference type="EMBL" id="KAK1441283.1"/>
    </source>
</evidence>
<keyword evidence="1" id="KW-0732">Signal</keyword>
<feature type="chain" id="PRO_5042077115" evidence="1">
    <location>
        <begin position="20"/>
        <end position="128"/>
    </location>
</feature>
<sequence length="128" mass="14472">MTVILYFLLYNLCMLKCLTYMTCPPSPSLFAASHPNSIATALIHRPEPTSITTHPVVSRCDCDLGHYCLAVNDFTTSLNSTSQPDKSTISICQFNSHPQTHTHAFFFTTNIHHHIFFTCLIISYKFLN</sequence>
<evidence type="ECO:0000313" key="3">
    <source>
        <dbReference type="Proteomes" id="UP001229421"/>
    </source>
</evidence>
<proteinExistence type="predicted"/>
<protein>
    <submittedName>
        <fullName evidence="2">Uncharacterized protein</fullName>
    </submittedName>
</protein>
<gene>
    <name evidence="2" type="ORF">QVD17_07129</name>
</gene>
<dbReference type="AlphaFoldDB" id="A0AAD8LH92"/>
<dbReference type="Proteomes" id="UP001229421">
    <property type="component" value="Unassembled WGS sequence"/>
</dbReference>
<name>A0AAD8LH92_TARER</name>